<feature type="compositionally biased region" description="Basic and acidic residues" evidence="22">
    <location>
        <begin position="495"/>
        <end position="511"/>
    </location>
</feature>
<evidence type="ECO:0000256" key="13">
    <source>
        <dbReference type="ARBA" id="ARBA00022801"/>
    </source>
</evidence>
<dbReference type="Pfam" id="PF10283">
    <property type="entry name" value="zf-CCHH"/>
    <property type="match status" value="2"/>
</dbReference>
<evidence type="ECO:0000256" key="17">
    <source>
        <dbReference type="ARBA" id="ARBA00023242"/>
    </source>
</evidence>
<sequence>EGRGAAVRGSSFRRGTAGPGPCPQAESALPGTPMPGFELAPADGGCPVALPPGQTVLGRGPLLGITDKRVSRKHAILEVVGDQLRIKPVHVNPCFYQSPENSHLLPLETDEWHSLSPGDSFSLLIDKYIFKVLSTHSAVESTLRKNSKIAADETANKSSSSGHPIKMSCDPSLLELTSCSNNNTQVKVHSLLERTAEIPKNETSSKSSFFSASCNESEELKLVWRKRMLPSWMLQGDLIVQSLSTPVTKKRGGGVTRGRGRGQSDMELSKPRANVQGRKRLASEEHLGDFKEMEQDQGKKSKTTEEEATVPPSQDASGIPLSRAMRKVEENNNKTVSQKIESSVEKSDCQLHSKRPEHRLDAKSQLSTDSNKMNERENKDEVIHSASQQTHQDKPSHSHVPLAETQELDLNQDPEAEDFNSARSTDALQSSKQTKQKRTPCMYGTGCYRKNPVHFQQFSHPGDHDYHDVEIVSQDDDDRPECPYGTTCYRKNPQHKLEYKHTAPPETETRRTRPKTTKRGKSVLEEDSDNDGEPNEYDLNDSFLDDEEKEEYDPTDEDSDWEPDPEDKDNEDVETLLKEAQKFIKTKK</sequence>
<evidence type="ECO:0000256" key="5">
    <source>
        <dbReference type="ARBA" id="ARBA00022490"/>
    </source>
</evidence>
<dbReference type="GO" id="GO:0008270">
    <property type="term" value="F:zinc ion binding"/>
    <property type="evidence" value="ECO:0007669"/>
    <property type="project" value="UniProtKB-KW"/>
</dbReference>
<evidence type="ECO:0000256" key="9">
    <source>
        <dbReference type="ARBA" id="ARBA00022741"/>
    </source>
</evidence>
<evidence type="ECO:0000256" key="16">
    <source>
        <dbReference type="ARBA" id="ARBA00023204"/>
    </source>
</evidence>
<dbReference type="PANTHER" id="PTHR21315">
    <property type="entry name" value="APRATAXIN AND PNK-LIKE FACTOR-RELATED"/>
    <property type="match status" value="1"/>
</dbReference>
<evidence type="ECO:0000256" key="8">
    <source>
        <dbReference type="ARBA" id="ARBA00022737"/>
    </source>
</evidence>
<evidence type="ECO:0000256" key="15">
    <source>
        <dbReference type="ARBA" id="ARBA00023054"/>
    </source>
</evidence>
<dbReference type="InterPro" id="IPR008984">
    <property type="entry name" value="SMAD_FHA_dom_sf"/>
</dbReference>
<feature type="domain" description="PBZ-type" evidence="23">
    <location>
        <begin position="479"/>
        <end position="503"/>
    </location>
</feature>
<evidence type="ECO:0000313" key="25">
    <source>
        <dbReference type="EMBL" id="KAG6924340.1"/>
    </source>
</evidence>
<evidence type="ECO:0000259" key="24">
    <source>
        <dbReference type="Pfam" id="PF17913"/>
    </source>
</evidence>
<keyword evidence="9" id="KW-0547">Nucleotide-binding</keyword>
<dbReference type="OrthoDB" id="10256774at2759"/>
<evidence type="ECO:0000256" key="18">
    <source>
        <dbReference type="ARBA" id="ARBA00060990"/>
    </source>
</evidence>
<feature type="compositionally biased region" description="Acidic residues" evidence="22">
    <location>
        <begin position="406"/>
        <end position="418"/>
    </location>
</feature>
<keyword evidence="11" id="KW-0013">ADP-ribosylation</keyword>
<keyword evidence="15" id="KW-0175">Coiled coil</keyword>
<evidence type="ECO:0000256" key="22">
    <source>
        <dbReference type="SAM" id="MobiDB-lite"/>
    </source>
</evidence>
<evidence type="ECO:0000259" key="23">
    <source>
        <dbReference type="Pfam" id="PF10283"/>
    </source>
</evidence>
<evidence type="ECO:0000256" key="21">
    <source>
        <dbReference type="ARBA" id="ARBA00083724"/>
    </source>
</evidence>
<dbReference type="PANTHER" id="PTHR21315:SF2">
    <property type="entry name" value="APRATAXIN AND PNK-LIKE FACTOR"/>
    <property type="match status" value="1"/>
</dbReference>
<keyword evidence="8" id="KW-0677">Repeat</keyword>
<dbReference type="GO" id="GO:0035861">
    <property type="term" value="C:site of double-strand break"/>
    <property type="evidence" value="ECO:0007669"/>
    <property type="project" value="TreeGrafter"/>
</dbReference>
<organism evidence="25 26">
    <name type="scientific">Chelydra serpentina</name>
    <name type="common">Snapping turtle</name>
    <name type="synonym">Testudo serpentina</name>
    <dbReference type="NCBI Taxonomy" id="8475"/>
    <lineage>
        <taxon>Eukaryota</taxon>
        <taxon>Metazoa</taxon>
        <taxon>Chordata</taxon>
        <taxon>Craniata</taxon>
        <taxon>Vertebrata</taxon>
        <taxon>Euteleostomi</taxon>
        <taxon>Archelosauria</taxon>
        <taxon>Testudinata</taxon>
        <taxon>Testudines</taxon>
        <taxon>Cryptodira</taxon>
        <taxon>Durocryptodira</taxon>
        <taxon>Americhelydia</taxon>
        <taxon>Chelydroidea</taxon>
        <taxon>Chelydridae</taxon>
        <taxon>Chelydra</taxon>
    </lineage>
</organism>
<proteinExistence type="inferred from homology"/>
<keyword evidence="12" id="KW-0863">Zinc-finger</keyword>
<evidence type="ECO:0000256" key="12">
    <source>
        <dbReference type="ARBA" id="ARBA00022771"/>
    </source>
</evidence>
<keyword evidence="14" id="KW-0862">Zinc</keyword>
<dbReference type="Pfam" id="PF17913">
    <property type="entry name" value="FHA_2"/>
    <property type="match status" value="1"/>
</dbReference>
<feature type="compositionally biased region" description="Basic and acidic residues" evidence="22">
    <location>
        <begin position="342"/>
        <end position="351"/>
    </location>
</feature>
<feature type="compositionally biased region" description="Basic and acidic residues" evidence="22">
    <location>
        <begin position="372"/>
        <end position="383"/>
    </location>
</feature>
<name>A0A8T1S661_CHESE</name>
<evidence type="ECO:0000256" key="2">
    <source>
        <dbReference type="ARBA" id="ARBA00004286"/>
    </source>
</evidence>
<feature type="compositionally biased region" description="Basic and acidic residues" evidence="22">
    <location>
        <begin position="461"/>
        <end position="470"/>
    </location>
</feature>
<dbReference type="CDD" id="cd22717">
    <property type="entry name" value="FHA_APLF"/>
    <property type="match status" value="1"/>
</dbReference>
<evidence type="ECO:0000313" key="26">
    <source>
        <dbReference type="Proteomes" id="UP000765507"/>
    </source>
</evidence>
<comment type="similarity">
    <text evidence="18">Belongs to the APLF family.</text>
</comment>
<dbReference type="GO" id="GO:0006302">
    <property type="term" value="P:double-strand break repair"/>
    <property type="evidence" value="ECO:0007669"/>
    <property type="project" value="InterPro"/>
</dbReference>
<reference evidence="25 26" key="1">
    <citation type="journal article" date="2020" name="G3 (Bethesda)">
        <title>Draft Genome of the Common Snapping Turtle, Chelydra serpentina, a Model for Phenotypic Plasticity in Reptiles.</title>
        <authorList>
            <person name="Das D."/>
            <person name="Singh S.K."/>
            <person name="Bierstedt J."/>
            <person name="Erickson A."/>
            <person name="Galli G.L.J."/>
            <person name="Crossley D.A. 2nd"/>
            <person name="Rhen T."/>
        </authorList>
    </citation>
    <scope>NUCLEOTIDE SEQUENCE [LARGE SCALE GENOMIC DNA]</scope>
    <source>
        <strain evidence="25">KW</strain>
    </source>
</reference>
<feature type="compositionally biased region" description="Polar residues" evidence="22">
    <location>
        <begin position="421"/>
        <end position="433"/>
    </location>
</feature>
<feature type="compositionally biased region" description="Basic residues" evidence="22">
    <location>
        <begin position="512"/>
        <end position="521"/>
    </location>
</feature>
<feature type="domain" description="PBZ-type" evidence="23">
    <location>
        <begin position="438"/>
        <end position="463"/>
    </location>
</feature>
<dbReference type="GO" id="GO:0000166">
    <property type="term" value="F:nucleotide binding"/>
    <property type="evidence" value="ECO:0007669"/>
    <property type="project" value="UniProtKB-KW"/>
</dbReference>
<comment type="caution">
    <text evidence="25">The sequence shown here is derived from an EMBL/GenBank/DDBJ whole genome shotgun (WGS) entry which is preliminary data.</text>
</comment>
<dbReference type="InterPro" id="IPR039253">
    <property type="entry name" value="APLF"/>
</dbReference>
<dbReference type="GO" id="GO:0005634">
    <property type="term" value="C:nucleus"/>
    <property type="evidence" value="ECO:0007669"/>
    <property type="project" value="UniProtKB-SubCell"/>
</dbReference>
<evidence type="ECO:0000256" key="3">
    <source>
        <dbReference type="ARBA" id="ARBA00004514"/>
    </source>
</evidence>
<keyword evidence="17" id="KW-0539">Nucleus</keyword>
<keyword evidence="6" id="KW-0597">Phosphoprotein</keyword>
<keyword evidence="7" id="KW-0479">Metal-binding</keyword>
<dbReference type="InterPro" id="IPR041388">
    <property type="entry name" value="FHA_2"/>
</dbReference>
<keyword evidence="10" id="KW-0227">DNA damage</keyword>
<accession>A0A8T1S661</accession>
<keyword evidence="4" id="KW-0158">Chromosome</keyword>
<evidence type="ECO:0000256" key="19">
    <source>
        <dbReference type="ARBA" id="ARBA00065640"/>
    </source>
</evidence>
<evidence type="ECO:0000256" key="6">
    <source>
        <dbReference type="ARBA" id="ARBA00022553"/>
    </source>
</evidence>
<dbReference type="EMBL" id="JAHGAV010000615">
    <property type="protein sequence ID" value="KAG6924340.1"/>
    <property type="molecule type" value="Genomic_DNA"/>
</dbReference>
<protein>
    <recommendedName>
        <fullName evidence="20">Aprataxin and PNK-like factor</fullName>
    </recommendedName>
    <alternativeName>
        <fullName evidence="21">Apurinic-apyrimidinic endonuclease APLF</fullName>
    </alternativeName>
</protein>
<dbReference type="GO" id="GO:0005829">
    <property type="term" value="C:cytosol"/>
    <property type="evidence" value="ECO:0007669"/>
    <property type="project" value="UniProtKB-SubCell"/>
</dbReference>
<evidence type="ECO:0000256" key="4">
    <source>
        <dbReference type="ARBA" id="ARBA00022454"/>
    </source>
</evidence>
<evidence type="ECO:0000256" key="7">
    <source>
        <dbReference type="ARBA" id="ARBA00022723"/>
    </source>
</evidence>
<feature type="non-terminal residue" evidence="25">
    <location>
        <position position="588"/>
    </location>
</feature>
<keyword evidence="26" id="KW-1185">Reference proteome</keyword>
<comment type="subcellular location">
    <subcellularLocation>
        <location evidence="2">Chromosome</location>
    </subcellularLocation>
    <subcellularLocation>
        <location evidence="3">Cytoplasm</location>
        <location evidence="3">Cytosol</location>
    </subcellularLocation>
    <subcellularLocation>
        <location evidence="1">Nucleus</location>
    </subcellularLocation>
</comment>
<feature type="compositionally biased region" description="Basic and acidic residues" evidence="22">
    <location>
        <begin position="281"/>
        <end position="305"/>
    </location>
</feature>
<evidence type="ECO:0000256" key="11">
    <source>
        <dbReference type="ARBA" id="ARBA00022765"/>
    </source>
</evidence>
<dbReference type="AlphaFoldDB" id="A0A8T1S661"/>
<keyword evidence="5" id="KW-0963">Cytoplasm</keyword>
<feature type="region of interest" description="Disordered" evidence="22">
    <location>
        <begin position="1"/>
        <end position="37"/>
    </location>
</feature>
<gene>
    <name evidence="25" type="primary">APLF</name>
    <name evidence="25" type="ORF">G0U57_017699</name>
</gene>
<comment type="subunit">
    <text evidence="19">Interacts with LIG4. Interacts with PARP1. Interacts with XRCC4. Interacts (via KBM motif) with XRCC5 and XRCC6; promoting recruitment to DNA damage sites. Interacts with XRCC1. Interacts (via C-terminal disordered region) with histones; interacts with histone H2A, H2B and H3-H4.</text>
</comment>
<evidence type="ECO:0000256" key="1">
    <source>
        <dbReference type="ARBA" id="ARBA00004123"/>
    </source>
</evidence>
<dbReference type="SUPFAM" id="SSF49879">
    <property type="entry name" value="SMAD/FHA domain"/>
    <property type="match status" value="1"/>
</dbReference>
<keyword evidence="16" id="KW-0234">DNA repair</keyword>
<dbReference type="FunFam" id="2.60.200.20:FF:000026">
    <property type="entry name" value="Aprataxin and PNKP like factor"/>
    <property type="match status" value="1"/>
</dbReference>
<dbReference type="GO" id="GO:0003906">
    <property type="term" value="F:DNA-(apurinic or apyrimidinic site) endonuclease activity"/>
    <property type="evidence" value="ECO:0007669"/>
    <property type="project" value="InterPro"/>
</dbReference>
<dbReference type="InterPro" id="IPR019406">
    <property type="entry name" value="APLF_PBZ"/>
</dbReference>
<evidence type="ECO:0000256" key="20">
    <source>
        <dbReference type="ARBA" id="ARBA00071713"/>
    </source>
</evidence>
<evidence type="ECO:0000256" key="10">
    <source>
        <dbReference type="ARBA" id="ARBA00022763"/>
    </source>
</evidence>
<evidence type="ECO:0000256" key="14">
    <source>
        <dbReference type="ARBA" id="ARBA00022833"/>
    </source>
</evidence>
<feature type="compositionally biased region" description="Acidic residues" evidence="22">
    <location>
        <begin position="525"/>
        <end position="573"/>
    </location>
</feature>
<keyword evidence="13" id="KW-0378">Hydrolase</keyword>
<feature type="region of interest" description="Disordered" evidence="22">
    <location>
        <begin position="245"/>
        <end position="573"/>
    </location>
</feature>
<dbReference type="Gene3D" id="2.60.200.20">
    <property type="match status" value="1"/>
</dbReference>
<feature type="domain" description="PNK FHA" evidence="24">
    <location>
        <begin position="47"/>
        <end position="94"/>
    </location>
</feature>
<dbReference type="GO" id="GO:0008408">
    <property type="term" value="F:3'-5' exonuclease activity"/>
    <property type="evidence" value="ECO:0007669"/>
    <property type="project" value="InterPro"/>
</dbReference>
<dbReference type="Proteomes" id="UP000765507">
    <property type="component" value="Unassembled WGS sequence"/>
</dbReference>